<dbReference type="AlphaFoldDB" id="A0A2P5DKL2"/>
<evidence type="ECO:0000313" key="1">
    <source>
        <dbReference type="EMBL" id="PON73785.1"/>
    </source>
</evidence>
<gene>
    <name evidence="1" type="ORF">TorRG33x02_248370</name>
</gene>
<reference evidence="2" key="1">
    <citation type="submission" date="2016-06" db="EMBL/GenBank/DDBJ databases">
        <title>Parallel loss of symbiosis genes in relatives of nitrogen-fixing non-legume Parasponia.</title>
        <authorList>
            <person name="Van Velzen R."/>
            <person name="Holmer R."/>
            <person name="Bu F."/>
            <person name="Rutten L."/>
            <person name="Van Zeijl A."/>
            <person name="Liu W."/>
            <person name="Santuari L."/>
            <person name="Cao Q."/>
            <person name="Sharma T."/>
            <person name="Shen D."/>
            <person name="Roswanjaya Y."/>
            <person name="Wardhani T."/>
            <person name="Kalhor M.S."/>
            <person name="Jansen J."/>
            <person name="Van den Hoogen J."/>
            <person name="Gungor B."/>
            <person name="Hartog M."/>
            <person name="Hontelez J."/>
            <person name="Verver J."/>
            <person name="Yang W.-C."/>
            <person name="Schijlen E."/>
            <person name="Repin R."/>
            <person name="Schilthuizen M."/>
            <person name="Schranz E."/>
            <person name="Heidstra R."/>
            <person name="Miyata K."/>
            <person name="Fedorova E."/>
            <person name="Kohlen W."/>
            <person name="Bisseling T."/>
            <person name="Smit S."/>
            <person name="Geurts R."/>
        </authorList>
    </citation>
    <scope>NUCLEOTIDE SEQUENCE [LARGE SCALE GENOMIC DNA]</scope>
    <source>
        <strain evidence="2">cv. RG33-2</strain>
    </source>
</reference>
<comment type="caution">
    <text evidence="1">The sequence shown here is derived from an EMBL/GenBank/DDBJ whole genome shotgun (WGS) entry which is preliminary data.</text>
</comment>
<sequence length="38" mass="4755">MFTLNNLFFLWKIQKQLNHICTFREPRILLPNQVVFKY</sequence>
<proteinExistence type="predicted"/>
<accession>A0A2P5DKL2</accession>
<keyword evidence="2" id="KW-1185">Reference proteome</keyword>
<dbReference type="InParanoid" id="A0A2P5DKL2"/>
<organism evidence="1 2">
    <name type="scientific">Trema orientale</name>
    <name type="common">Charcoal tree</name>
    <name type="synonym">Celtis orientalis</name>
    <dbReference type="NCBI Taxonomy" id="63057"/>
    <lineage>
        <taxon>Eukaryota</taxon>
        <taxon>Viridiplantae</taxon>
        <taxon>Streptophyta</taxon>
        <taxon>Embryophyta</taxon>
        <taxon>Tracheophyta</taxon>
        <taxon>Spermatophyta</taxon>
        <taxon>Magnoliopsida</taxon>
        <taxon>eudicotyledons</taxon>
        <taxon>Gunneridae</taxon>
        <taxon>Pentapetalae</taxon>
        <taxon>rosids</taxon>
        <taxon>fabids</taxon>
        <taxon>Rosales</taxon>
        <taxon>Cannabaceae</taxon>
        <taxon>Trema</taxon>
    </lineage>
</organism>
<name>A0A2P5DKL2_TREOI</name>
<protein>
    <submittedName>
        <fullName evidence="1">Uncharacterized protein</fullName>
    </submittedName>
</protein>
<evidence type="ECO:0000313" key="2">
    <source>
        <dbReference type="Proteomes" id="UP000237000"/>
    </source>
</evidence>
<dbReference type="EMBL" id="JXTC01000264">
    <property type="protein sequence ID" value="PON73785.1"/>
    <property type="molecule type" value="Genomic_DNA"/>
</dbReference>
<dbReference type="Proteomes" id="UP000237000">
    <property type="component" value="Unassembled WGS sequence"/>
</dbReference>